<dbReference type="AlphaFoldDB" id="A0A919T896"/>
<name>A0A919T896_9ACTN</name>
<reference evidence="2 3" key="1">
    <citation type="submission" date="2021-03" db="EMBL/GenBank/DDBJ databases">
        <title>Whole genome shotgun sequence of Actinoplanes toevensis NBRC 105298.</title>
        <authorList>
            <person name="Komaki H."/>
            <person name="Tamura T."/>
        </authorList>
    </citation>
    <scope>NUCLEOTIDE SEQUENCE [LARGE SCALE GENOMIC DNA]</scope>
    <source>
        <strain evidence="2 3">NBRC 105298</strain>
    </source>
</reference>
<feature type="region of interest" description="Disordered" evidence="1">
    <location>
        <begin position="26"/>
        <end position="76"/>
    </location>
</feature>
<keyword evidence="3" id="KW-1185">Reference proteome</keyword>
<organism evidence="2 3">
    <name type="scientific">Paractinoplanes toevensis</name>
    <dbReference type="NCBI Taxonomy" id="571911"/>
    <lineage>
        <taxon>Bacteria</taxon>
        <taxon>Bacillati</taxon>
        <taxon>Actinomycetota</taxon>
        <taxon>Actinomycetes</taxon>
        <taxon>Micromonosporales</taxon>
        <taxon>Micromonosporaceae</taxon>
        <taxon>Paractinoplanes</taxon>
    </lineage>
</organism>
<accession>A0A919T896</accession>
<feature type="compositionally biased region" description="Basic and acidic residues" evidence="1">
    <location>
        <begin position="30"/>
        <end position="47"/>
    </location>
</feature>
<evidence type="ECO:0000256" key="1">
    <source>
        <dbReference type="SAM" id="MobiDB-lite"/>
    </source>
</evidence>
<protein>
    <submittedName>
        <fullName evidence="2">Uncharacterized protein</fullName>
    </submittedName>
</protein>
<dbReference type="Proteomes" id="UP000677082">
    <property type="component" value="Unassembled WGS sequence"/>
</dbReference>
<evidence type="ECO:0000313" key="2">
    <source>
        <dbReference type="EMBL" id="GIM89695.1"/>
    </source>
</evidence>
<evidence type="ECO:0000313" key="3">
    <source>
        <dbReference type="Proteomes" id="UP000677082"/>
    </source>
</evidence>
<comment type="caution">
    <text evidence="2">The sequence shown here is derived from an EMBL/GenBank/DDBJ whole genome shotgun (WGS) entry which is preliminary data.</text>
</comment>
<proteinExistence type="predicted"/>
<gene>
    <name evidence="2" type="ORF">Ato02nite_014880</name>
</gene>
<feature type="compositionally biased region" description="Basic residues" evidence="1">
    <location>
        <begin position="50"/>
        <end position="63"/>
    </location>
</feature>
<dbReference type="RefSeq" id="WP_213005659.1">
    <property type="nucleotide sequence ID" value="NZ_BOQN01000018.1"/>
</dbReference>
<sequence length="76" mass="8733">MNGAHDDQDALAEDWRRVLKDVAEALATGREPEDVQAERHAQEREAPNRATRRGNKMHPRSAKSRVDYQPGRPRPY</sequence>
<dbReference type="EMBL" id="BOQN01000018">
    <property type="protein sequence ID" value="GIM89695.1"/>
    <property type="molecule type" value="Genomic_DNA"/>
</dbReference>